<feature type="transmembrane region" description="Helical" evidence="6">
    <location>
        <begin position="12"/>
        <end position="34"/>
    </location>
</feature>
<dbReference type="Gene3D" id="1.20.1250.20">
    <property type="entry name" value="MFS general substrate transporter like domains"/>
    <property type="match status" value="1"/>
</dbReference>
<feature type="domain" description="Major facilitator superfamily (MFS) profile" evidence="7">
    <location>
        <begin position="13"/>
        <end position="401"/>
    </location>
</feature>
<evidence type="ECO:0000256" key="2">
    <source>
        <dbReference type="ARBA" id="ARBA00022475"/>
    </source>
</evidence>
<comment type="subcellular location">
    <subcellularLocation>
        <location evidence="1">Cell membrane</location>
        <topology evidence="1">Multi-pass membrane protein</topology>
    </subcellularLocation>
</comment>
<evidence type="ECO:0000256" key="6">
    <source>
        <dbReference type="SAM" id="Phobius"/>
    </source>
</evidence>
<evidence type="ECO:0000256" key="1">
    <source>
        <dbReference type="ARBA" id="ARBA00004651"/>
    </source>
</evidence>
<gene>
    <name evidence="8" type="ORF">JAJ28_004046</name>
</gene>
<dbReference type="AlphaFoldDB" id="A0AAD3UDM1"/>
<evidence type="ECO:0000256" key="5">
    <source>
        <dbReference type="ARBA" id="ARBA00023136"/>
    </source>
</evidence>
<keyword evidence="2" id="KW-1003">Cell membrane</keyword>
<comment type="caution">
    <text evidence="8">The sequence shown here is derived from an EMBL/GenBank/DDBJ whole genome shotgun (WGS) entry which is preliminary data.</text>
</comment>
<dbReference type="GO" id="GO:0022857">
    <property type="term" value="F:transmembrane transporter activity"/>
    <property type="evidence" value="ECO:0007669"/>
    <property type="project" value="InterPro"/>
</dbReference>
<dbReference type="InterPro" id="IPR036259">
    <property type="entry name" value="MFS_trans_sf"/>
</dbReference>
<evidence type="ECO:0000313" key="9">
    <source>
        <dbReference type="Proteomes" id="UP000859505"/>
    </source>
</evidence>
<evidence type="ECO:0000256" key="3">
    <source>
        <dbReference type="ARBA" id="ARBA00022692"/>
    </source>
</evidence>
<dbReference type="PROSITE" id="PS50850">
    <property type="entry name" value="MFS"/>
    <property type="match status" value="1"/>
</dbReference>
<dbReference type="InterPro" id="IPR011701">
    <property type="entry name" value="MFS"/>
</dbReference>
<dbReference type="PANTHER" id="PTHR43124:SF3">
    <property type="entry name" value="CHLORAMPHENICOL EFFLUX PUMP RV0191"/>
    <property type="match status" value="1"/>
</dbReference>
<keyword evidence="3 6" id="KW-0812">Transmembrane</keyword>
<feature type="transmembrane region" description="Helical" evidence="6">
    <location>
        <begin position="177"/>
        <end position="197"/>
    </location>
</feature>
<dbReference type="Proteomes" id="UP000859505">
    <property type="component" value="Unassembled WGS sequence"/>
</dbReference>
<feature type="transmembrane region" description="Helical" evidence="6">
    <location>
        <begin position="147"/>
        <end position="171"/>
    </location>
</feature>
<dbReference type="SUPFAM" id="SSF103473">
    <property type="entry name" value="MFS general substrate transporter"/>
    <property type="match status" value="1"/>
</dbReference>
<feature type="transmembrane region" description="Helical" evidence="6">
    <location>
        <begin position="290"/>
        <end position="312"/>
    </location>
</feature>
<dbReference type="GO" id="GO:0005886">
    <property type="term" value="C:plasma membrane"/>
    <property type="evidence" value="ECO:0007669"/>
    <property type="project" value="UniProtKB-SubCell"/>
</dbReference>
<reference evidence="8" key="1">
    <citation type="journal article" date="2018" name="Genome Biol.">
        <title>SKESA: strategic k-mer extension for scrupulous assemblies.</title>
        <authorList>
            <person name="Souvorov A."/>
            <person name="Agarwala R."/>
            <person name="Lipman D.J."/>
        </authorList>
    </citation>
    <scope>NUCLEOTIDE SEQUENCE</scope>
    <source>
        <strain evidence="8">OLC2673_Aeromonas</strain>
    </source>
</reference>
<dbReference type="Pfam" id="PF07690">
    <property type="entry name" value="MFS_1"/>
    <property type="match status" value="1"/>
</dbReference>
<name>A0AAD3UDM1_AERHY</name>
<proteinExistence type="predicted"/>
<feature type="transmembrane region" description="Helical" evidence="6">
    <location>
        <begin position="377"/>
        <end position="396"/>
    </location>
</feature>
<feature type="transmembrane region" description="Helical" evidence="6">
    <location>
        <begin position="318"/>
        <end position="338"/>
    </location>
</feature>
<feature type="transmembrane region" description="Helical" evidence="6">
    <location>
        <begin position="218"/>
        <end position="238"/>
    </location>
</feature>
<dbReference type="InterPro" id="IPR050189">
    <property type="entry name" value="MFS_Efflux_Transporters"/>
</dbReference>
<keyword evidence="5 6" id="KW-0472">Membrane</keyword>
<evidence type="ECO:0000313" key="8">
    <source>
        <dbReference type="EMBL" id="HAT6346242.1"/>
    </source>
</evidence>
<keyword evidence="4 6" id="KW-1133">Transmembrane helix</keyword>
<feature type="transmembrane region" description="Helical" evidence="6">
    <location>
        <begin position="350"/>
        <end position="371"/>
    </location>
</feature>
<evidence type="ECO:0000259" key="7">
    <source>
        <dbReference type="PROSITE" id="PS50850"/>
    </source>
</evidence>
<dbReference type="PANTHER" id="PTHR43124">
    <property type="entry name" value="PURINE EFFLUX PUMP PBUE"/>
    <property type="match status" value="1"/>
</dbReference>
<accession>A0AAD3UDM1</accession>
<dbReference type="EMBL" id="DACTUL010000046">
    <property type="protein sequence ID" value="HAT6346242.1"/>
    <property type="molecule type" value="Genomic_DNA"/>
</dbReference>
<feature type="transmembrane region" description="Helical" evidence="6">
    <location>
        <begin position="86"/>
        <end position="107"/>
    </location>
</feature>
<protein>
    <submittedName>
        <fullName evidence="8">MFS transporter</fullName>
    </submittedName>
</protein>
<organism evidence="8 9">
    <name type="scientific">Aeromonas hydrophila</name>
    <dbReference type="NCBI Taxonomy" id="644"/>
    <lineage>
        <taxon>Bacteria</taxon>
        <taxon>Pseudomonadati</taxon>
        <taxon>Pseudomonadota</taxon>
        <taxon>Gammaproteobacteria</taxon>
        <taxon>Aeromonadales</taxon>
        <taxon>Aeromonadaceae</taxon>
        <taxon>Aeromonas</taxon>
    </lineage>
</organism>
<dbReference type="RefSeq" id="WP_253627878.1">
    <property type="nucleotide sequence ID" value="NZ_JAMZGE010000017.1"/>
</dbReference>
<feature type="transmembrane region" description="Helical" evidence="6">
    <location>
        <begin position="258"/>
        <end position="278"/>
    </location>
</feature>
<reference evidence="8" key="2">
    <citation type="submission" date="2020-01" db="EMBL/GenBank/DDBJ databases">
        <authorList>
            <consortium name="NCBI Pathogen Detection Project"/>
        </authorList>
    </citation>
    <scope>NUCLEOTIDE SEQUENCE</scope>
    <source>
        <strain evidence="8">OLC2673_Aeromonas</strain>
    </source>
</reference>
<sequence length="413" mass="44388">MEGIKGQASLWVLVMTVTLAVAGFSLPSPVLAPLMLDPAQGMLTPEASDWSRKVWLGVIMGLYPLFQLVGAPWLGKLSDRHGRKPVLTLCLVGVLVGYALMALGIAWRSLPLLLLSRVVEGFFNGDIAIVQAMAADMSTAKTKARSFAWINIGMNLGWVVGPMIGGYAAVVSGDYSLAAWLAVAMTLVNLLLVLWLLPNRPAAARSEQPPPALSSRQLLLQPALLPYFVLTLLSYGAVQLYFTYFNVWLVERLAWDPVQLAQAAVLVSVPMILGSWLGSRLARHWRGSSLGVVGHLVMAAGMLMFVLPGHWWGLALTFIPTGIGMSLGELATSVAVSNRSHAEQQGQAMGLYRGLAVGSEILAVVVGSLVLLAGTEWPFYLAALCSLLCAIGFYGLRRAADRRQRLDVQVEAG</sequence>
<feature type="transmembrane region" description="Helical" evidence="6">
    <location>
        <begin position="54"/>
        <end position="74"/>
    </location>
</feature>
<dbReference type="InterPro" id="IPR020846">
    <property type="entry name" value="MFS_dom"/>
</dbReference>
<evidence type="ECO:0000256" key="4">
    <source>
        <dbReference type="ARBA" id="ARBA00022989"/>
    </source>
</evidence>